<dbReference type="InterPro" id="IPR011701">
    <property type="entry name" value="MFS"/>
</dbReference>
<feature type="transmembrane region" description="Helical" evidence="5">
    <location>
        <begin position="278"/>
        <end position="294"/>
    </location>
</feature>
<reference evidence="6" key="1">
    <citation type="journal article" date="2021" name="PeerJ">
        <title>Extensive microbial diversity within the chicken gut microbiome revealed by metagenomics and culture.</title>
        <authorList>
            <person name="Gilroy R."/>
            <person name="Ravi A."/>
            <person name="Getino M."/>
            <person name="Pursley I."/>
            <person name="Horton D.L."/>
            <person name="Alikhan N.F."/>
            <person name="Baker D."/>
            <person name="Gharbi K."/>
            <person name="Hall N."/>
            <person name="Watson M."/>
            <person name="Adriaenssens E.M."/>
            <person name="Foster-Nyarko E."/>
            <person name="Jarju S."/>
            <person name="Secka A."/>
            <person name="Antonio M."/>
            <person name="Oren A."/>
            <person name="Chaudhuri R.R."/>
            <person name="La Ragione R."/>
            <person name="Hildebrand F."/>
            <person name="Pallen M.J."/>
        </authorList>
    </citation>
    <scope>NUCLEOTIDE SEQUENCE</scope>
    <source>
        <strain evidence="6">USASDec5-558</strain>
    </source>
</reference>
<keyword evidence="2 5" id="KW-0812">Transmembrane</keyword>
<dbReference type="Proteomes" id="UP000886829">
    <property type="component" value="Unassembled WGS sequence"/>
</dbReference>
<feature type="transmembrane region" description="Helical" evidence="5">
    <location>
        <begin position="300"/>
        <end position="321"/>
    </location>
</feature>
<feature type="transmembrane region" description="Helical" evidence="5">
    <location>
        <begin position="249"/>
        <end position="266"/>
    </location>
</feature>
<accession>A0A9D1WD32</accession>
<dbReference type="EMBL" id="DXEV01000111">
    <property type="protein sequence ID" value="HIX56971.1"/>
    <property type="molecule type" value="Genomic_DNA"/>
</dbReference>
<feature type="transmembrane region" description="Helical" evidence="5">
    <location>
        <begin position="207"/>
        <end position="229"/>
    </location>
</feature>
<name>A0A9D1WD32_9GAMM</name>
<feature type="transmembrane region" description="Helical" evidence="5">
    <location>
        <begin position="46"/>
        <end position="69"/>
    </location>
</feature>
<gene>
    <name evidence="6" type="ORF">H9850_05820</name>
</gene>
<evidence type="ECO:0000256" key="3">
    <source>
        <dbReference type="ARBA" id="ARBA00022989"/>
    </source>
</evidence>
<protein>
    <submittedName>
        <fullName evidence="6">MFS transporter</fullName>
    </submittedName>
</protein>
<feature type="transmembrane region" description="Helical" evidence="5">
    <location>
        <begin position="133"/>
        <end position="158"/>
    </location>
</feature>
<feature type="transmembrane region" description="Helical" evidence="5">
    <location>
        <begin position="76"/>
        <end position="92"/>
    </location>
</feature>
<dbReference type="InterPro" id="IPR051788">
    <property type="entry name" value="MFS_Transporter"/>
</dbReference>
<dbReference type="GO" id="GO:0022857">
    <property type="term" value="F:transmembrane transporter activity"/>
    <property type="evidence" value="ECO:0007669"/>
    <property type="project" value="InterPro"/>
</dbReference>
<dbReference type="SUPFAM" id="SSF103473">
    <property type="entry name" value="MFS general substrate transporter"/>
    <property type="match status" value="1"/>
</dbReference>
<dbReference type="Pfam" id="PF07690">
    <property type="entry name" value="MFS_1"/>
    <property type="match status" value="1"/>
</dbReference>
<evidence type="ECO:0000313" key="6">
    <source>
        <dbReference type="EMBL" id="HIX56971.1"/>
    </source>
</evidence>
<sequence length="401" mass="43226">MPDKIFGIRASTIACLFYFLCSGLVYSQVTSRMPALKEQTGVDPAGIGLALMCLGIGSIGGFITIGIITKYIQSKYLLKTSCLLFILELGFLTLANNLFWLCACFALSGVAFAWLEVAANTQAINLEIAFKRAYISIMQGGFCLGALLGSIMASAFAFSGLPLAYNFISLLVVTLILFLLIGQKLIDDQNNPSADSKDGPNTKRRERIPFFVVFCGLLAMCAYCADGSVAEWGVLLLTTAKGAHEGEAALVYGILSFFMAVTRFSGNMLQKRFGDFKLLFGGTLLAICCELIAINTTSPWVCIAAFAFLGMGVAPVMPIILSHAGHYPGIRPSLAATVVSILAYSGMLVIPPSLGYVANHFGLERAFFIPLGCITFIFCSSFAFRRRKTTEDIMATNNKES</sequence>
<proteinExistence type="predicted"/>
<reference evidence="6" key="2">
    <citation type="submission" date="2021-04" db="EMBL/GenBank/DDBJ databases">
        <authorList>
            <person name="Gilroy R."/>
        </authorList>
    </citation>
    <scope>NUCLEOTIDE SEQUENCE</scope>
    <source>
        <strain evidence="6">USASDec5-558</strain>
    </source>
</reference>
<evidence type="ECO:0000256" key="4">
    <source>
        <dbReference type="ARBA" id="ARBA00023136"/>
    </source>
</evidence>
<feature type="transmembrane region" description="Helical" evidence="5">
    <location>
        <begin position="366"/>
        <end position="384"/>
    </location>
</feature>
<comment type="subcellular location">
    <subcellularLocation>
        <location evidence="1">Membrane</location>
        <topology evidence="1">Multi-pass membrane protein</topology>
    </subcellularLocation>
</comment>
<dbReference type="GO" id="GO:0016020">
    <property type="term" value="C:membrane"/>
    <property type="evidence" value="ECO:0007669"/>
    <property type="project" value="UniProtKB-SubCell"/>
</dbReference>
<dbReference type="Gene3D" id="1.20.1250.20">
    <property type="entry name" value="MFS general substrate transporter like domains"/>
    <property type="match status" value="2"/>
</dbReference>
<evidence type="ECO:0000256" key="5">
    <source>
        <dbReference type="SAM" id="Phobius"/>
    </source>
</evidence>
<organism evidence="6 7">
    <name type="scientific">Candidatus Anaerobiospirillum pullistercoris</name>
    <dbReference type="NCBI Taxonomy" id="2838452"/>
    <lineage>
        <taxon>Bacteria</taxon>
        <taxon>Pseudomonadati</taxon>
        <taxon>Pseudomonadota</taxon>
        <taxon>Gammaproteobacteria</taxon>
        <taxon>Aeromonadales</taxon>
        <taxon>Succinivibrionaceae</taxon>
        <taxon>Anaerobiospirillum</taxon>
    </lineage>
</organism>
<dbReference type="PANTHER" id="PTHR23514:SF13">
    <property type="entry name" value="INNER MEMBRANE PROTEIN YBJJ"/>
    <property type="match status" value="1"/>
</dbReference>
<feature type="transmembrane region" description="Helical" evidence="5">
    <location>
        <begin position="333"/>
        <end position="354"/>
    </location>
</feature>
<dbReference type="AlphaFoldDB" id="A0A9D1WD32"/>
<dbReference type="InterPro" id="IPR036259">
    <property type="entry name" value="MFS_trans_sf"/>
</dbReference>
<keyword evidence="4 5" id="KW-0472">Membrane</keyword>
<feature type="transmembrane region" description="Helical" evidence="5">
    <location>
        <begin position="98"/>
        <end position="121"/>
    </location>
</feature>
<comment type="caution">
    <text evidence="6">The sequence shown here is derived from an EMBL/GenBank/DDBJ whole genome shotgun (WGS) entry which is preliminary data.</text>
</comment>
<evidence type="ECO:0000256" key="2">
    <source>
        <dbReference type="ARBA" id="ARBA00022692"/>
    </source>
</evidence>
<dbReference type="CDD" id="cd17393">
    <property type="entry name" value="MFS_MosC_like"/>
    <property type="match status" value="1"/>
</dbReference>
<keyword evidence="3 5" id="KW-1133">Transmembrane helix</keyword>
<evidence type="ECO:0000313" key="7">
    <source>
        <dbReference type="Proteomes" id="UP000886829"/>
    </source>
</evidence>
<dbReference type="PANTHER" id="PTHR23514">
    <property type="entry name" value="BYPASS OF STOP CODON PROTEIN 6"/>
    <property type="match status" value="1"/>
</dbReference>
<evidence type="ECO:0000256" key="1">
    <source>
        <dbReference type="ARBA" id="ARBA00004141"/>
    </source>
</evidence>
<feature type="transmembrane region" description="Helical" evidence="5">
    <location>
        <begin position="164"/>
        <end position="186"/>
    </location>
</feature>